<evidence type="ECO:0000313" key="3">
    <source>
        <dbReference type="Proteomes" id="UP000179095"/>
    </source>
</evidence>
<dbReference type="InterPro" id="IPR013120">
    <property type="entry name" value="FAR_NAD-bd"/>
</dbReference>
<dbReference type="Gene3D" id="3.40.50.720">
    <property type="entry name" value="NAD(P)-binding Rossmann-like Domain"/>
    <property type="match status" value="1"/>
</dbReference>
<dbReference type="EMBL" id="METQ01000032">
    <property type="protein sequence ID" value="OGC09339.1"/>
    <property type="molecule type" value="Genomic_DNA"/>
</dbReference>
<dbReference type="STRING" id="1802568.A3F86_00610"/>
<dbReference type="PANTHER" id="PTHR43245">
    <property type="entry name" value="BIFUNCTIONAL POLYMYXIN RESISTANCE PROTEIN ARNA"/>
    <property type="match status" value="1"/>
</dbReference>
<dbReference type="InterPro" id="IPR050177">
    <property type="entry name" value="Lipid_A_modif_metabolic_enz"/>
</dbReference>
<dbReference type="InterPro" id="IPR036291">
    <property type="entry name" value="NAD(P)-bd_dom_sf"/>
</dbReference>
<dbReference type="SUPFAM" id="SSF51735">
    <property type="entry name" value="NAD(P)-binding Rossmann-fold domains"/>
    <property type="match status" value="1"/>
</dbReference>
<dbReference type="Pfam" id="PF07993">
    <property type="entry name" value="NAD_binding_4"/>
    <property type="match status" value="1"/>
</dbReference>
<name>A0A1F4RMG9_UNCSA</name>
<protein>
    <recommendedName>
        <fullName evidence="1">Thioester reductase (TE) domain-containing protein</fullName>
    </recommendedName>
</protein>
<reference evidence="2 3" key="1">
    <citation type="journal article" date="2016" name="Nat. Commun.">
        <title>Thousands of microbial genomes shed light on interconnected biogeochemical processes in an aquifer system.</title>
        <authorList>
            <person name="Anantharaman K."/>
            <person name="Brown C.T."/>
            <person name="Hug L.A."/>
            <person name="Sharon I."/>
            <person name="Castelle C.J."/>
            <person name="Probst A.J."/>
            <person name="Thomas B.C."/>
            <person name="Singh A."/>
            <person name="Wilkins M.J."/>
            <person name="Karaoz U."/>
            <person name="Brodie E.L."/>
            <person name="Williams K.H."/>
            <person name="Hubbard S.S."/>
            <person name="Banfield J.F."/>
        </authorList>
    </citation>
    <scope>NUCLEOTIDE SEQUENCE [LARGE SCALE GENOMIC DNA]</scope>
</reference>
<organism evidence="2 3">
    <name type="scientific">candidate division WOR-1 bacterium RIFCSPLOWO2_12_FULL_45_9</name>
    <dbReference type="NCBI Taxonomy" id="1802568"/>
    <lineage>
        <taxon>Bacteria</taxon>
        <taxon>Bacillati</taxon>
        <taxon>Saganbacteria</taxon>
    </lineage>
</organism>
<dbReference type="Proteomes" id="UP000179095">
    <property type="component" value="Unassembled WGS sequence"/>
</dbReference>
<proteinExistence type="predicted"/>
<evidence type="ECO:0000259" key="1">
    <source>
        <dbReference type="Pfam" id="PF07993"/>
    </source>
</evidence>
<sequence length="404" mass="46383">MGAVNSMRIAITGATGLLGRHLLFEVLEKNFDQLENLEVILFGRPQNGISLKDRFDHIVSEGIADYLKGGKEDREEIKKRVDKRLVFIPFDLTRYKLGLFPEVVQYLQKCKIDYFFHAAALSDFRNSPKITAMLFNTNLDGTKRILDLIKDLQIGEFVYTGSAYSAGFVEGGVSPDFINTSGKFRNPYERSKLEAEISIVQFAREHNLRYRIFRLTGIGGRLLIEPIGKITKYDIFYGWALFFFRQKMKRVKDIANIYAERVEMPIRIKVNLRGGMNVVPVDYAAKVIYAASLHNDEHSHYHLVNDIDIPNAEHVKIMLEALNIHGWTLVEKEPRDKNPLELLYYRSVGNIFTPYVATGPVKYNNSNLAGLHKKIGYNCPPMDEKNFKKLIHYAKNKYFDSLAV</sequence>
<evidence type="ECO:0000313" key="2">
    <source>
        <dbReference type="EMBL" id="OGC09339.1"/>
    </source>
</evidence>
<feature type="domain" description="Thioester reductase (TE)" evidence="1">
    <location>
        <begin position="11"/>
        <end position="288"/>
    </location>
</feature>
<comment type="caution">
    <text evidence="2">The sequence shown here is derived from an EMBL/GenBank/DDBJ whole genome shotgun (WGS) entry which is preliminary data.</text>
</comment>
<accession>A0A1F4RMG9</accession>
<dbReference type="AlphaFoldDB" id="A0A1F4RMG9"/>
<dbReference type="PANTHER" id="PTHR43245:SF51">
    <property type="entry name" value="SHORT CHAIN DEHYDROGENASE_REDUCTASE FAMILY 42E, MEMBER 2"/>
    <property type="match status" value="1"/>
</dbReference>
<gene>
    <name evidence="2" type="ORF">A3F86_00610</name>
</gene>